<reference evidence="2" key="2">
    <citation type="journal article" date="2021" name="PeerJ">
        <title>Extensive microbial diversity within the chicken gut microbiome revealed by metagenomics and culture.</title>
        <authorList>
            <person name="Gilroy R."/>
            <person name="Ravi A."/>
            <person name="Getino M."/>
            <person name="Pursley I."/>
            <person name="Horton D.L."/>
            <person name="Alikhan N.F."/>
            <person name="Baker D."/>
            <person name="Gharbi K."/>
            <person name="Hall N."/>
            <person name="Watson M."/>
            <person name="Adriaenssens E.M."/>
            <person name="Foster-Nyarko E."/>
            <person name="Jarju S."/>
            <person name="Secka A."/>
            <person name="Antonio M."/>
            <person name="Oren A."/>
            <person name="Chaudhuri R.R."/>
            <person name="La Ragione R."/>
            <person name="Hildebrand F."/>
            <person name="Pallen M.J."/>
        </authorList>
    </citation>
    <scope>NUCLEOTIDE SEQUENCE</scope>
    <source>
        <strain evidence="2">10532</strain>
    </source>
</reference>
<keyword evidence="1" id="KW-0812">Transmembrane</keyword>
<keyword evidence="1" id="KW-1133">Transmembrane helix</keyword>
<dbReference type="EMBL" id="JADIMM010000056">
    <property type="protein sequence ID" value="MBO8457374.1"/>
    <property type="molecule type" value="Genomic_DNA"/>
</dbReference>
<feature type="transmembrane region" description="Helical" evidence="1">
    <location>
        <begin position="70"/>
        <end position="90"/>
    </location>
</feature>
<reference evidence="2" key="1">
    <citation type="submission" date="2020-10" db="EMBL/GenBank/DDBJ databases">
        <authorList>
            <person name="Gilroy R."/>
        </authorList>
    </citation>
    <scope>NUCLEOTIDE SEQUENCE</scope>
    <source>
        <strain evidence="2">10532</strain>
    </source>
</reference>
<sequence length="212" mass="24426">MGLLIRESLSKKGKNERLVTLCTVLFVLPVVSLSWGLVKGGFTYHVNIGFLFYSGFLFVFFLLSGFFFRVGIFFLLLYACFYFWGCWVLDGFSSESKGECIEITVASEGERPVIEQIRTFPCGITWGTVFFRPEKSVQNSSLKRSGFYDKSKELFIRIQDFFRIVDLKLSGEEKGRTFEIVSSDPPVQSFYPACFRIYKEKDGFVMVPVPYY</sequence>
<accession>A0A9D9HP50</accession>
<feature type="transmembrane region" description="Helical" evidence="1">
    <location>
        <begin position="44"/>
        <end position="63"/>
    </location>
</feature>
<gene>
    <name evidence="2" type="ORF">IAA81_04000</name>
</gene>
<evidence type="ECO:0000313" key="3">
    <source>
        <dbReference type="Proteomes" id="UP000823638"/>
    </source>
</evidence>
<evidence type="ECO:0000256" key="1">
    <source>
        <dbReference type="SAM" id="Phobius"/>
    </source>
</evidence>
<name>A0A9D9HP50_9SPIR</name>
<feature type="transmembrane region" description="Helical" evidence="1">
    <location>
        <begin position="18"/>
        <end position="38"/>
    </location>
</feature>
<comment type="caution">
    <text evidence="2">The sequence shown here is derived from an EMBL/GenBank/DDBJ whole genome shotgun (WGS) entry which is preliminary data.</text>
</comment>
<protein>
    <submittedName>
        <fullName evidence="2">Uncharacterized protein</fullName>
    </submittedName>
</protein>
<keyword evidence="1" id="KW-0472">Membrane</keyword>
<evidence type="ECO:0000313" key="2">
    <source>
        <dbReference type="EMBL" id="MBO8457374.1"/>
    </source>
</evidence>
<dbReference type="Proteomes" id="UP000823638">
    <property type="component" value="Unassembled WGS sequence"/>
</dbReference>
<organism evidence="2 3">
    <name type="scientific">Candidatus Gallitreponema excrementavium</name>
    <dbReference type="NCBI Taxonomy" id="2840840"/>
    <lineage>
        <taxon>Bacteria</taxon>
        <taxon>Pseudomonadati</taxon>
        <taxon>Spirochaetota</taxon>
        <taxon>Spirochaetia</taxon>
        <taxon>Spirochaetales</taxon>
        <taxon>Candidatus Gallitreponema</taxon>
    </lineage>
</organism>
<proteinExistence type="predicted"/>
<dbReference type="AlphaFoldDB" id="A0A9D9HP50"/>